<organism evidence="1 2">
    <name type="scientific">Pseudomonas putida ND6</name>
    <dbReference type="NCBI Taxonomy" id="231023"/>
    <lineage>
        <taxon>Bacteria</taxon>
        <taxon>Pseudomonadati</taxon>
        <taxon>Pseudomonadota</taxon>
        <taxon>Gammaproteobacteria</taxon>
        <taxon>Pseudomonadales</taxon>
        <taxon>Pseudomonadaceae</taxon>
        <taxon>Pseudomonas</taxon>
    </lineage>
</organism>
<dbReference type="EMBL" id="CP003588">
    <property type="protein sequence ID" value="AFK70076.1"/>
    <property type="molecule type" value="Genomic_DNA"/>
</dbReference>
<dbReference type="Proteomes" id="UP000005268">
    <property type="component" value="Chromosome"/>
</dbReference>
<reference evidence="1 2" key="1">
    <citation type="journal article" date="2012" name="J. Bacteriol.">
        <title>Complete Genome Sequence of the Naphthalene-Degrading Pseudomonas putida Strain ND6.</title>
        <authorList>
            <person name="Li S."/>
            <person name="Zhao H."/>
            <person name="Li Y."/>
            <person name="Niu S."/>
            <person name="Cai B."/>
        </authorList>
    </citation>
    <scope>NUCLEOTIDE SEQUENCE [LARGE SCALE GENOMIC DNA]</scope>
    <source>
        <strain evidence="1 2">ND6</strain>
    </source>
</reference>
<dbReference type="KEGG" id="ppi:YSA_06117"/>
<dbReference type="AlphaFoldDB" id="I3UX55"/>
<accession>I3UX55</accession>
<gene>
    <name evidence="1" type="ORF">YSA_06117</name>
</gene>
<evidence type="ECO:0000313" key="2">
    <source>
        <dbReference type="Proteomes" id="UP000005268"/>
    </source>
</evidence>
<name>I3UX55_PSEPU</name>
<dbReference type="HOGENOM" id="CLU_3275394_0_0_6"/>
<proteinExistence type="predicted"/>
<protein>
    <submittedName>
        <fullName evidence="1">Uncharacterized protein</fullName>
    </submittedName>
</protein>
<dbReference type="PATRIC" id="fig|231023.4.peg.2944"/>
<sequence length="41" mass="4848">MFAWHRFTCFFSWWPEGFRADGDGCCRKRARAAGARLPPWV</sequence>
<evidence type="ECO:0000313" key="1">
    <source>
        <dbReference type="EMBL" id="AFK70076.1"/>
    </source>
</evidence>